<dbReference type="VEuPathDB" id="VectorBase:ISCW012861"/>
<evidence type="ECO:0000256" key="1">
    <source>
        <dbReference type="SAM" id="MobiDB-lite"/>
    </source>
</evidence>
<evidence type="ECO:0000313" key="3">
    <source>
        <dbReference type="EnsemblMetazoa" id="ISCW012861-PA"/>
    </source>
</evidence>
<keyword evidence="4" id="KW-1185">Reference proteome</keyword>
<dbReference type="EMBL" id="ABJB010067171">
    <property type="status" value="NOT_ANNOTATED_CDS"/>
    <property type="molecule type" value="Genomic_DNA"/>
</dbReference>
<dbReference type="HOGENOM" id="CLU_2640885_0_0_1"/>
<reference evidence="2 4" key="1">
    <citation type="submission" date="2008-03" db="EMBL/GenBank/DDBJ databases">
        <title>Annotation of Ixodes scapularis.</title>
        <authorList>
            <consortium name="Ixodes scapularis Genome Project Consortium"/>
            <person name="Caler E."/>
            <person name="Hannick L.I."/>
            <person name="Bidwell S."/>
            <person name="Joardar V."/>
            <person name="Thiagarajan M."/>
            <person name="Amedeo P."/>
            <person name="Galinsky K.J."/>
            <person name="Schobel S."/>
            <person name="Inman J."/>
            <person name="Hostetler J."/>
            <person name="Miller J."/>
            <person name="Hammond M."/>
            <person name="Megy K."/>
            <person name="Lawson D."/>
            <person name="Kodira C."/>
            <person name="Sutton G."/>
            <person name="Meyer J."/>
            <person name="Hill C.A."/>
            <person name="Birren B."/>
            <person name="Nene V."/>
            <person name="Collins F."/>
            <person name="Alarcon-Chaidez F."/>
            <person name="Wikel S."/>
            <person name="Strausberg R."/>
        </authorList>
    </citation>
    <scope>NUCLEOTIDE SEQUENCE [LARGE SCALE GENOMIC DNA]</scope>
    <source>
        <strain evidence="4">Wikel</strain>
        <strain evidence="2">Wikel colony</strain>
    </source>
</reference>
<dbReference type="AlphaFoldDB" id="B7QCT2"/>
<evidence type="ECO:0000313" key="2">
    <source>
        <dbReference type="EMBL" id="EEC16654.1"/>
    </source>
</evidence>
<sequence length="77" mass="8785">MRQTNRGKPIDLCNTGARVFKLMVSIPMVCIRPYCFSLCQTVWCETFTKLRIKMEPQGHSESLQKISSVGKEEVDCS</sequence>
<accession>B7QCT2</accession>
<feature type="region of interest" description="Disordered" evidence="1">
    <location>
        <begin position="57"/>
        <end position="77"/>
    </location>
</feature>
<evidence type="ECO:0000313" key="4">
    <source>
        <dbReference type="Proteomes" id="UP000001555"/>
    </source>
</evidence>
<dbReference type="VEuPathDB" id="VectorBase:ISCI012861"/>
<dbReference type="EMBL" id="DS909506">
    <property type="protein sequence ID" value="EEC16654.1"/>
    <property type="molecule type" value="Genomic_DNA"/>
</dbReference>
<dbReference type="PaxDb" id="6945-B7QCT2"/>
<proteinExistence type="predicted"/>
<dbReference type="InParanoid" id="B7QCT2"/>
<dbReference type="EnsemblMetazoa" id="ISCW012861-RA">
    <property type="protein sequence ID" value="ISCW012861-PA"/>
    <property type="gene ID" value="ISCW012861"/>
</dbReference>
<dbReference type="Proteomes" id="UP000001555">
    <property type="component" value="Unassembled WGS sequence"/>
</dbReference>
<gene>
    <name evidence="2" type="ORF">IscW_ISCW012861</name>
</gene>
<name>B7QCT2_IXOSC</name>
<protein>
    <submittedName>
        <fullName evidence="2 3">Uncharacterized protein</fullName>
    </submittedName>
</protein>
<organism>
    <name type="scientific">Ixodes scapularis</name>
    <name type="common">Black-legged tick</name>
    <name type="synonym">Deer tick</name>
    <dbReference type="NCBI Taxonomy" id="6945"/>
    <lineage>
        <taxon>Eukaryota</taxon>
        <taxon>Metazoa</taxon>
        <taxon>Ecdysozoa</taxon>
        <taxon>Arthropoda</taxon>
        <taxon>Chelicerata</taxon>
        <taxon>Arachnida</taxon>
        <taxon>Acari</taxon>
        <taxon>Parasitiformes</taxon>
        <taxon>Ixodida</taxon>
        <taxon>Ixodoidea</taxon>
        <taxon>Ixodidae</taxon>
        <taxon>Ixodinae</taxon>
        <taxon>Ixodes</taxon>
    </lineage>
</organism>
<reference evidence="3" key="2">
    <citation type="submission" date="2020-05" db="UniProtKB">
        <authorList>
            <consortium name="EnsemblMetazoa"/>
        </authorList>
    </citation>
    <scope>IDENTIFICATION</scope>
    <source>
        <strain evidence="3">wikel</strain>
    </source>
</reference>